<evidence type="ECO:0000313" key="2">
    <source>
        <dbReference type="EMBL" id="GAA4798862.1"/>
    </source>
</evidence>
<keyword evidence="1" id="KW-0472">Membrane</keyword>
<dbReference type="RefSeq" id="WP_345419071.1">
    <property type="nucleotide sequence ID" value="NZ_BAABHO010000034.1"/>
</dbReference>
<evidence type="ECO:0000313" key="3">
    <source>
        <dbReference type="Proteomes" id="UP001500928"/>
    </source>
</evidence>
<protein>
    <submittedName>
        <fullName evidence="2">Uncharacterized protein</fullName>
    </submittedName>
</protein>
<evidence type="ECO:0000256" key="1">
    <source>
        <dbReference type="SAM" id="Phobius"/>
    </source>
</evidence>
<proteinExistence type="predicted"/>
<keyword evidence="1" id="KW-0812">Transmembrane</keyword>
<keyword evidence="1" id="KW-1133">Transmembrane helix</keyword>
<name>A0ABP9BUP7_9PSEU</name>
<reference evidence="3" key="1">
    <citation type="journal article" date="2019" name="Int. J. Syst. Evol. Microbiol.">
        <title>The Global Catalogue of Microorganisms (GCM) 10K type strain sequencing project: providing services to taxonomists for standard genome sequencing and annotation.</title>
        <authorList>
            <consortium name="The Broad Institute Genomics Platform"/>
            <consortium name="The Broad Institute Genome Sequencing Center for Infectious Disease"/>
            <person name="Wu L."/>
            <person name="Ma J."/>
        </authorList>
    </citation>
    <scope>NUCLEOTIDE SEQUENCE [LARGE SCALE GENOMIC DNA]</scope>
    <source>
        <strain evidence="3">JCM 17979</strain>
    </source>
</reference>
<dbReference type="EMBL" id="BAABHO010000034">
    <property type="protein sequence ID" value="GAA4798862.1"/>
    <property type="molecule type" value="Genomic_DNA"/>
</dbReference>
<organism evidence="2 3">
    <name type="scientific">Actinomycetospora chlora</name>
    <dbReference type="NCBI Taxonomy" id="663608"/>
    <lineage>
        <taxon>Bacteria</taxon>
        <taxon>Bacillati</taxon>
        <taxon>Actinomycetota</taxon>
        <taxon>Actinomycetes</taxon>
        <taxon>Pseudonocardiales</taxon>
        <taxon>Pseudonocardiaceae</taxon>
        <taxon>Actinomycetospora</taxon>
    </lineage>
</organism>
<sequence length="207" mass="20449">MTTDDGPDLPSLPDTATREALERTRADLAAHGARTPAMPPGLLADVDAALARERAAEAAPPPVRRTPIVGRVLAVVLAAAAAAVLVVTWVTSGPALPPAPTAAPPAPTAPEVPVLAAGDGPAGLRAALGRSDYGPLADAGRLGGCLAAHGVAAGVRPIGARQVVVDGREGVLLVLPTGVAARFRLLVVEPGCAAGAPLTVSDTLVGR</sequence>
<dbReference type="Proteomes" id="UP001500928">
    <property type="component" value="Unassembled WGS sequence"/>
</dbReference>
<keyword evidence="3" id="KW-1185">Reference proteome</keyword>
<gene>
    <name evidence="2" type="ORF">GCM10023200_39650</name>
</gene>
<comment type="caution">
    <text evidence="2">The sequence shown here is derived from an EMBL/GenBank/DDBJ whole genome shotgun (WGS) entry which is preliminary data.</text>
</comment>
<accession>A0ABP9BUP7</accession>
<feature type="transmembrane region" description="Helical" evidence="1">
    <location>
        <begin position="72"/>
        <end position="91"/>
    </location>
</feature>